<dbReference type="EMBL" id="BSST01000001">
    <property type="protein sequence ID" value="GLX76702.1"/>
    <property type="molecule type" value="Genomic_DNA"/>
</dbReference>
<comment type="caution">
    <text evidence="1">The sequence shown here is derived from an EMBL/GenBank/DDBJ whole genome shotgun (WGS) entry which is preliminary data.</text>
</comment>
<evidence type="ECO:0000313" key="1">
    <source>
        <dbReference type="EMBL" id="GLX76702.1"/>
    </source>
</evidence>
<gene>
    <name evidence="1" type="ORF">tinsulaeT_00420</name>
</gene>
<dbReference type="Proteomes" id="UP001157186">
    <property type="component" value="Unassembled WGS sequence"/>
</dbReference>
<name>A0ABQ6GMV3_9GAMM</name>
<sequence length="164" mass="18312">MGRLKLGWRSFFAIIAKHLYAPYYGVSCNKEIQHLNLATLTIRGSKEELEIAKSKIPLTPYRSWSLGDAITNSKTYDDFGYEYEIADTDTPAGLTQKIEAFLNQLHEQSINFNKLGVSAELSLGIGVGDEVQYIASHQFSLNIIELLVKTGLSLEYSAYPVGEE</sequence>
<evidence type="ECO:0000313" key="2">
    <source>
        <dbReference type="Proteomes" id="UP001157186"/>
    </source>
</evidence>
<reference evidence="1 2" key="1">
    <citation type="submission" date="2023-03" db="EMBL/GenBank/DDBJ databases">
        <title>Draft genome sequence of Thalassotalea insulae KCTC 62186T.</title>
        <authorList>
            <person name="Sawabe T."/>
        </authorList>
    </citation>
    <scope>NUCLEOTIDE SEQUENCE [LARGE SCALE GENOMIC DNA]</scope>
    <source>
        <strain evidence="1 2">KCTC 62186</strain>
    </source>
</reference>
<proteinExistence type="predicted"/>
<dbReference type="RefSeq" id="WP_284242494.1">
    <property type="nucleotide sequence ID" value="NZ_BSST01000001.1"/>
</dbReference>
<evidence type="ECO:0008006" key="3">
    <source>
        <dbReference type="Google" id="ProtNLM"/>
    </source>
</evidence>
<organism evidence="1 2">
    <name type="scientific">Thalassotalea insulae</name>
    <dbReference type="NCBI Taxonomy" id="2056778"/>
    <lineage>
        <taxon>Bacteria</taxon>
        <taxon>Pseudomonadati</taxon>
        <taxon>Pseudomonadota</taxon>
        <taxon>Gammaproteobacteria</taxon>
        <taxon>Alteromonadales</taxon>
        <taxon>Colwelliaceae</taxon>
        <taxon>Thalassotalea</taxon>
    </lineage>
</organism>
<keyword evidence="2" id="KW-1185">Reference proteome</keyword>
<accession>A0ABQ6GMV3</accession>
<protein>
    <recommendedName>
        <fullName evidence="3">DUF4279 domain-containing protein</fullName>
    </recommendedName>
</protein>